<evidence type="ECO:0000313" key="3">
    <source>
        <dbReference type="Proteomes" id="UP001246473"/>
    </source>
</evidence>
<reference evidence="2" key="1">
    <citation type="submission" date="2022-08" db="EMBL/GenBank/DDBJ databases">
        <authorList>
            <person name="Kim S.-J."/>
        </authorList>
    </citation>
    <scope>NUCLEOTIDE SEQUENCE</scope>
    <source>
        <strain evidence="2">KJ</strain>
    </source>
</reference>
<protein>
    <submittedName>
        <fullName evidence="2">Zinc-binding dehydrogenase</fullName>
    </submittedName>
</protein>
<dbReference type="RefSeq" id="WP_235430111.1">
    <property type="nucleotide sequence ID" value="NZ_CP010027.1"/>
</dbReference>
<dbReference type="Pfam" id="PF13602">
    <property type="entry name" value="ADH_zinc_N_2"/>
    <property type="match status" value="1"/>
</dbReference>
<dbReference type="Proteomes" id="UP001246473">
    <property type="component" value="Unassembled WGS sequence"/>
</dbReference>
<dbReference type="PANTHER" id="PTHR45033:SF2">
    <property type="entry name" value="ZINC-TYPE ALCOHOL DEHYDROGENASE-LIKE PROTEIN C1773.06C"/>
    <property type="match status" value="1"/>
</dbReference>
<dbReference type="GeneID" id="66519047"/>
<sequence length="169" mass="17787">MLIESLSAKAERQRLRRSTPRTRDSLPAHVELKLGADLTINYQATPGWDEIVLAATDGNGADLVVETIGASTFARSLNAVAIAGTIFVVGFVGGMELSIPILPINLKTLTMVGNNTGSTANLADAVRAIATAGIEPVVDRTFGFEAAAEGYRFLESAAHFGKVVIDMDA</sequence>
<dbReference type="InterPro" id="IPR052711">
    <property type="entry name" value="Zinc_ADH-like"/>
</dbReference>
<dbReference type="InterPro" id="IPR036291">
    <property type="entry name" value="NAD(P)-bd_dom_sf"/>
</dbReference>
<name>A0AAP5QA74_9BURK</name>
<evidence type="ECO:0000256" key="1">
    <source>
        <dbReference type="SAM" id="MobiDB-lite"/>
    </source>
</evidence>
<dbReference type="AlphaFoldDB" id="A0AAP5QA74"/>
<dbReference type="EMBL" id="JANSLM010000007">
    <property type="protein sequence ID" value="MDT8839950.1"/>
    <property type="molecule type" value="Genomic_DNA"/>
</dbReference>
<proteinExistence type="predicted"/>
<evidence type="ECO:0000313" key="2">
    <source>
        <dbReference type="EMBL" id="MDT8839950.1"/>
    </source>
</evidence>
<gene>
    <name evidence="2" type="ORF">ParKJ_21205</name>
</gene>
<dbReference type="SUPFAM" id="SSF51735">
    <property type="entry name" value="NAD(P)-binding Rossmann-fold domains"/>
    <property type="match status" value="1"/>
</dbReference>
<feature type="region of interest" description="Disordered" evidence="1">
    <location>
        <begin position="1"/>
        <end position="23"/>
    </location>
</feature>
<comment type="caution">
    <text evidence="2">The sequence shown here is derived from an EMBL/GenBank/DDBJ whole genome shotgun (WGS) entry which is preliminary data.</text>
</comment>
<dbReference type="Gene3D" id="3.40.50.720">
    <property type="entry name" value="NAD(P)-binding Rossmann-like Domain"/>
    <property type="match status" value="1"/>
</dbReference>
<accession>A0AAP5QA74</accession>
<organism evidence="2 3">
    <name type="scientific">Paraburkholderia fungorum</name>
    <dbReference type="NCBI Taxonomy" id="134537"/>
    <lineage>
        <taxon>Bacteria</taxon>
        <taxon>Pseudomonadati</taxon>
        <taxon>Pseudomonadota</taxon>
        <taxon>Betaproteobacteria</taxon>
        <taxon>Burkholderiales</taxon>
        <taxon>Burkholderiaceae</taxon>
        <taxon>Paraburkholderia</taxon>
    </lineage>
</organism>
<dbReference type="PANTHER" id="PTHR45033">
    <property type="match status" value="1"/>
</dbReference>
<dbReference type="Gene3D" id="3.90.180.10">
    <property type="entry name" value="Medium-chain alcohol dehydrogenases, catalytic domain"/>
    <property type="match status" value="1"/>
</dbReference>